<evidence type="ECO:0000313" key="3">
    <source>
        <dbReference type="Proteomes" id="UP001209885"/>
    </source>
</evidence>
<keyword evidence="3" id="KW-1185">Reference proteome</keyword>
<dbReference type="Proteomes" id="UP001209885">
    <property type="component" value="Unassembled WGS sequence"/>
</dbReference>
<name>A0ABT3RSJ2_9BACT</name>
<protein>
    <submittedName>
        <fullName evidence="2">DUF3127 domain-containing protein</fullName>
    </submittedName>
</protein>
<feature type="compositionally biased region" description="Pro residues" evidence="1">
    <location>
        <begin position="105"/>
        <end position="116"/>
    </location>
</feature>
<evidence type="ECO:0000313" key="2">
    <source>
        <dbReference type="EMBL" id="MCX2744456.1"/>
    </source>
</evidence>
<proteinExistence type="predicted"/>
<evidence type="ECO:0000256" key="1">
    <source>
        <dbReference type="SAM" id="MobiDB-lite"/>
    </source>
</evidence>
<accession>A0ABT3RSJ2</accession>
<feature type="region of interest" description="Disordered" evidence="1">
    <location>
        <begin position="90"/>
        <end position="128"/>
    </location>
</feature>
<dbReference type="RefSeq" id="WP_266056918.1">
    <property type="nucleotide sequence ID" value="NZ_JAPFQN010000006.1"/>
</dbReference>
<dbReference type="InterPro" id="IPR021474">
    <property type="entry name" value="DUF3127"/>
</dbReference>
<gene>
    <name evidence="2" type="ORF">OO013_11300</name>
</gene>
<organism evidence="2 3">
    <name type="scientific">Mangrovivirga halotolerans</name>
    <dbReference type="NCBI Taxonomy" id="2993936"/>
    <lineage>
        <taxon>Bacteria</taxon>
        <taxon>Pseudomonadati</taxon>
        <taxon>Bacteroidota</taxon>
        <taxon>Cytophagia</taxon>
        <taxon>Cytophagales</taxon>
        <taxon>Mangrovivirgaceae</taxon>
        <taxon>Mangrovivirga</taxon>
    </lineage>
</organism>
<reference evidence="2 3" key="1">
    <citation type="submission" date="2022-11" db="EMBL/GenBank/DDBJ databases">
        <title>The characterization of three novel Bacteroidetes species and genomic analysis of their roles in tidal elemental geochemical cycles.</title>
        <authorList>
            <person name="Ma K."/>
        </authorList>
    </citation>
    <scope>NUCLEOTIDE SEQUENCE [LARGE SCALE GENOMIC DNA]</scope>
    <source>
        <strain evidence="2 3">M17</strain>
    </source>
</reference>
<comment type="caution">
    <text evidence="2">The sequence shown here is derived from an EMBL/GenBank/DDBJ whole genome shotgun (WGS) entry which is preliminary data.</text>
</comment>
<sequence length="128" mass="14156">MANLEFNGKLVQKLPLQEGQGKNGPWKKQDVIVETIEDKFPKKVCVSIWGDKIDDSVLNEGAVLNIAFNVESREYNGRWYTDVKAWRIQPANAGQGPTGGGAAPPDYPQAPMPTEEPPFDSPEDDLPF</sequence>
<dbReference type="EMBL" id="JAPFQN010000006">
    <property type="protein sequence ID" value="MCX2744456.1"/>
    <property type="molecule type" value="Genomic_DNA"/>
</dbReference>
<feature type="compositionally biased region" description="Acidic residues" evidence="1">
    <location>
        <begin position="117"/>
        <end position="128"/>
    </location>
</feature>
<dbReference type="Pfam" id="PF11325">
    <property type="entry name" value="DUF3127"/>
    <property type="match status" value="1"/>
</dbReference>